<dbReference type="Pfam" id="PF02609">
    <property type="entry name" value="Exonuc_VII_S"/>
    <property type="match status" value="1"/>
</dbReference>
<dbReference type="GO" id="GO:0008855">
    <property type="term" value="F:exodeoxyribonuclease VII activity"/>
    <property type="evidence" value="ECO:0007669"/>
    <property type="project" value="UniProtKB-UniRule"/>
</dbReference>
<keyword evidence="2 6" id="KW-0963">Cytoplasm</keyword>
<dbReference type="InterPro" id="IPR003761">
    <property type="entry name" value="Exonuc_VII_S"/>
</dbReference>
<reference evidence="8 9" key="1">
    <citation type="submission" date="2019-02" db="EMBL/GenBank/DDBJ databases">
        <title>Deep-cultivation of Planctomycetes and their phenomic and genomic characterization uncovers novel biology.</title>
        <authorList>
            <person name="Wiegand S."/>
            <person name="Jogler M."/>
            <person name="Boedeker C."/>
            <person name="Pinto D."/>
            <person name="Vollmers J."/>
            <person name="Rivas-Marin E."/>
            <person name="Kohn T."/>
            <person name="Peeters S.H."/>
            <person name="Heuer A."/>
            <person name="Rast P."/>
            <person name="Oberbeckmann S."/>
            <person name="Bunk B."/>
            <person name="Jeske O."/>
            <person name="Meyerdierks A."/>
            <person name="Storesund J.E."/>
            <person name="Kallscheuer N."/>
            <person name="Luecker S."/>
            <person name="Lage O.M."/>
            <person name="Pohl T."/>
            <person name="Merkel B.J."/>
            <person name="Hornburger P."/>
            <person name="Mueller R.-W."/>
            <person name="Bruemmer F."/>
            <person name="Labrenz M."/>
            <person name="Spormann A.M."/>
            <person name="Op den Camp H."/>
            <person name="Overmann J."/>
            <person name="Amann R."/>
            <person name="Jetten M.S.M."/>
            <person name="Mascher T."/>
            <person name="Medema M.H."/>
            <person name="Devos D.P."/>
            <person name="Kaster A.-K."/>
            <person name="Ovreas L."/>
            <person name="Rohde M."/>
            <person name="Galperin M.Y."/>
            <person name="Jogler C."/>
        </authorList>
    </citation>
    <scope>NUCLEOTIDE SEQUENCE [LARGE SCALE GENOMIC DNA]</scope>
    <source>
        <strain evidence="8 9">CA12</strain>
    </source>
</reference>
<evidence type="ECO:0000256" key="5">
    <source>
        <dbReference type="ARBA" id="ARBA00022839"/>
    </source>
</evidence>
<name>A0A517PEA8_9PLAN</name>
<dbReference type="GO" id="GO:0009318">
    <property type="term" value="C:exodeoxyribonuclease VII complex"/>
    <property type="evidence" value="ECO:0007669"/>
    <property type="project" value="UniProtKB-UniRule"/>
</dbReference>
<dbReference type="EMBL" id="CP036265">
    <property type="protein sequence ID" value="QDT17698.1"/>
    <property type="molecule type" value="Genomic_DNA"/>
</dbReference>
<comment type="catalytic activity">
    <reaction evidence="6">
        <text>Exonucleolytic cleavage in either 5'- to 3'- or 3'- to 5'-direction to yield nucleoside 5'-phosphates.</text>
        <dbReference type="EC" id="3.1.11.6"/>
    </reaction>
</comment>
<protein>
    <recommendedName>
        <fullName evidence="6">Exodeoxyribonuclease 7 small subunit</fullName>
        <ecNumber evidence="6">3.1.11.6</ecNumber>
    </recommendedName>
    <alternativeName>
        <fullName evidence="6">Exodeoxyribonuclease VII small subunit</fullName>
        <shortName evidence="6">Exonuclease VII small subunit</shortName>
    </alternativeName>
</protein>
<dbReference type="Proteomes" id="UP000318741">
    <property type="component" value="Chromosome"/>
</dbReference>
<evidence type="ECO:0000256" key="7">
    <source>
        <dbReference type="SAM" id="MobiDB-lite"/>
    </source>
</evidence>
<evidence type="ECO:0000256" key="6">
    <source>
        <dbReference type="HAMAP-Rule" id="MF_00337"/>
    </source>
</evidence>
<keyword evidence="5 6" id="KW-0269">Exonuclease</keyword>
<dbReference type="GO" id="GO:0005829">
    <property type="term" value="C:cytosol"/>
    <property type="evidence" value="ECO:0007669"/>
    <property type="project" value="TreeGrafter"/>
</dbReference>
<organism evidence="8 9">
    <name type="scientific">Alienimonas californiensis</name>
    <dbReference type="NCBI Taxonomy" id="2527989"/>
    <lineage>
        <taxon>Bacteria</taxon>
        <taxon>Pseudomonadati</taxon>
        <taxon>Planctomycetota</taxon>
        <taxon>Planctomycetia</taxon>
        <taxon>Planctomycetales</taxon>
        <taxon>Planctomycetaceae</taxon>
        <taxon>Alienimonas</taxon>
    </lineage>
</organism>
<evidence type="ECO:0000313" key="9">
    <source>
        <dbReference type="Proteomes" id="UP000318741"/>
    </source>
</evidence>
<keyword evidence="4 6" id="KW-0378">Hydrolase</keyword>
<comment type="similarity">
    <text evidence="1 6">Belongs to the XseB family.</text>
</comment>
<dbReference type="InterPro" id="IPR037004">
    <property type="entry name" value="Exonuc_VII_ssu_sf"/>
</dbReference>
<evidence type="ECO:0000256" key="3">
    <source>
        <dbReference type="ARBA" id="ARBA00022722"/>
    </source>
</evidence>
<evidence type="ECO:0000256" key="4">
    <source>
        <dbReference type="ARBA" id="ARBA00022801"/>
    </source>
</evidence>
<dbReference type="PANTHER" id="PTHR34137:SF1">
    <property type="entry name" value="EXODEOXYRIBONUCLEASE 7 SMALL SUBUNIT"/>
    <property type="match status" value="1"/>
</dbReference>
<comment type="subunit">
    <text evidence="6">Heterooligomer composed of large and small subunits.</text>
</comment>
<dbReference type="OrthoDB" id="284990at2"/>
<dbReference type="NCBIfam" id="TIGR01280">
    <property type="entry name" value="xseB"/>
    <property type="match status" value="1"/>
</dbReference>
<evidence type="ECO:0000313" key="8">
    <source>
        <dbReference type="EMBL" id="QDT17698.1"/>
    </source>
</evidence>
<accession>A0A517PEA8</accession>
<dbReference type="EC" id="3.1.11.6" evidence="6"/>
<dbReference type="SUPFAM" id="SSF116842">
    <property type="entry name" value="XseB-like"/>
    <property type="match status" value="1"/>
</dbReference>
<dbReference type="RefSeq" id="WP_145360656.1">
    <property type="nucleotide sequence ID" value="NZ_CP036265.1"/>
</dbReference>
<dbReference type="Gene3D" id="1.10.287.1040">
    <property type="entry name" value="Exonuclease VII, small subunit"/>
    <property type="match status" value="1"/>
</dbReference>
<keyword evidence="3 6" id="KW-0540">Nuclease</keyword>
<dbReference type="GO" id="GO:0006308">
    <property type="term" value="P:DNA catabolic process"/>
    <property type="evidence" value="ECO:0007669"/>
    <property type="project" value="UniProtKB-UniRule"/>
</dbReference>
<feature type="region of interest" description="Disordered" evidence="7">
    <location>
        <begin position="69"/>
        <end position="118"/>
    </location>
</feature>
<evidence type="ECO:0000256" key="1">
    <source>
        <dbReference type="ARBA" id="ARBA00009998"/>
    </source>
</evidence>
<comment type="function">
    <text evidence="6">Bidirectionally degrades single-stranded DNA into large acid-insoluble oligonucleotides, which are then degraded further into small acid-soluble oligonucleotides.</text>
</comment>
<sequence>MTENAHAGRDEPPFEEALDDLRAVIADLEGGRLGLEESLARFEAGVGLLRRCRATLERAERRVELLTGVDADGEPVTEPFDASATAEQAGAGRRDAGTAKSPRNRRRAADEDEPDGLF</sequence>
<comment type="subcellular location">
    <subcellularLocation>
        <location evidence="6">Cytoplasm</location>
    </subcellularLocation>
</comment>
<proteinExistence type="inferred from homology"/>
<dbReference type="HAMAP" id="MF_00337">
    <property type="entry name" value="Exonuc_7_S"/>
    <property type="match status" value="1"/>
</dbReference>
<gene>
    <name evidence="6 8" type="primary">xseB</name>
    <name evidence="8" type="ORF">CA12_38290</name>
</gene>
<dbReference type="KEGG" id="acaf:CA12_38290"/>
<dbReference type="AlphaFoldDB" id="A0A517PEA8"/>
<dbReference type="PANTHER" id="PTHR34137">
    <property type="entry name" value="EXODEOXYRIBONUCLEASE 7 SMALL SUBUNIT"/>
    <property type="match status" value="1"/>
</dbReference>
<keyword evidence="9" id="KW-1185">Reference proteome</keyword>
<evidence type="ECO:0000256" key="2">
    <source>
        <dbReference type="ARBA" id="ARBA00022490"/>
    </source>
</evidence>